<reference evidence="9 10" key="1">
    <citation type="submission" date="2018-07" db="EMBL/GenBank/DDBJ databases">
        <title>Genomic Encyclopedia of Type Strains, Phase III (KMG-III): the genomes of soil and plant-associated and newly described type strains.</title>
        <authorList>
            <person name="Whitman W."/>
        </authorList>
    </citation>
    <scope>NUCLEOTIDE SEQUENCE [LARGE SCALE GENOMIC DNA]</scope>
    <source>
        <strain evidence="9 10">CECT 7506</strain>
    </source>
</reference>
<evidence type="ECO:0000256" key="1">
    <source>
        <dbReference type="ARBA" id="ARBA00004651"/>
    </source>
</evidence>
<keyword evidence="6 7" id="KW-0472">Membrane</keyword>
<dbReference type="PANTHER" id="PTHR43744:SF8">
    <property type="entry name" value="SN-GLYCEROL-3-PHOSPHATE TRANSPORT SYSTEM PERMEASE PROTEIN UGPE"/>
    <property type="match status" value="1"/>
</dbReference>
<comment type="caution">
    <text evidence="9">The sequence shown here is derived from an EMBL/GenBank/DDBJ whole genome shotgun (WGS) entry which is preliminary data.</text>
</comment>
<evidence type="ECO:0000313" key="9">
    <source>
        <dbReference type="EMBL" id="RCW48553.1"/>
    </source>
</evidence>
<feature type="transmembrane region" description="Helical" evidence="7">
    <location>
        <begin position="105"/>
        <end position="127"/>
    </location>
</feature>
<dbReference type="CDD" id="cd06261">
    <property type="entry name" value="TM_PBP2"/>
    <property type="match status" value="1"/>
</dbReference>
<dbReference type="PANTHER" id="PTHR43744">
    <property type="entry name" value="ABC TRANSPORTER PERMEASE PROTEIN MG189-RELATED-RELATED"/>
    <property type="match status" value="1"/>
</dbReference>
<keyword evidence="10" id="KW-1185">Reference proteome</keyword>
<evidence type="ECO:0000256" key="2">
    <source>
        <dbReference type="ARBA" id="ARBA00022448"/>
    </source>
</evidence>
<evidence type="ECO:0000259" key="8">
    <source>
        <dbReference type="PROSITE" id="PS50928"/>
    </source>
</evidence>
<dbReference type="InterPro" id="IPR000515">
    <property type="entry name" value="MetI-like"/>
</dbReference>
<dbReference type="GO" id="GO:0055085">
    <property type="term" value="P:transmembrane transport"/>
    <property type="evidence" value="ECO:0007669"/>
    <property type="project" value="InterPro"/>
</dbReference>
<evidence type="ECO:0000256" key="4">
    <source>
        <dbReference type="ARBA" id="ARBA00022692"/>
    </source>
</evidence>
<dbReference type="GO" id="GO:0005886">
    <property type="term" value="C:plasma membrane"/>
    <property type="evidence" value="ECO:0007669"/>
    <property type="project" value="UniProtKB-SubCell"/>
</dbReference>
<dbReference type="InterPro" id="IPR035906">
    <property type="entry name" value="MetI-like_sf"/>
</dbReference>
<keyword evidence="2 7" id="KW-0813">Transport</keyword>
<proteinExistence type="inferred from homology"/>
<name>A0A368W396_9BACL</name>
<feature type="transmembrane region" description="Helical" evidence="7">
    <location>
        <begin position="182"/>
        <end position="203"/>
    </location>
</feature>
<dbReference type="Proteomes" id="UP000252415">
    <property type="component" value="Unassembled WGS sequence"/>
</dbReference>
<evidence type="ECO:0000256" key="5">
    <source>
        <dbReference type="ARBA" id="ARBA00022989"/>
    </source>
</evidence>
<evidence type="ECO:0000313" key="10">
    <source>
        <dbReference type="Proteomes" id="UP000252415"/>
    </source>
</evidence>
<dbReference type="SUPFAM" id="SSF161098">
    <property type="entry name" value="MetI-like"/>
    <property type="match status" value="1"/>
</dbReference>
<dbReference type="Pfam" id="PF00528">
    <property type="entry name" value="BPD_transp_1"/>
    <property type="match status" value="1"/>
</dbReference>
<dbReference type="PROSITE" id="PS50928">
    <property type="entry name" value="ABC_TM1"/>
    <property type="match status" value="1"/>
</dbReference>
<feature type="transmembrane region" description="Helical" evidence="7">
    <location>
        <begin position="69"/>
        <end position="93"/>
    </location>
</feature>
<evidence type="ECO:0000256" key="6">
    <source>
        <dbReference type="ARBA" id="ARBA00023136"/>
    </source>
</evidence>
<gene>
    <name evidence="9" type="ORF">DFP97_106255</name>
</gene>
<feature type="transmembrane region" description="Helical" evidence="7">
    <location>
        <begin position="139"/>
        <end position="161"/>
    </location>
</feature>
<dbReference type="AlphaFoldDB" id="A0A368W396"/>
<keyword evidence="4 7" id="KW-0812">Transmembrane</keyword>
<dbReference type="EMBL" id="QPJD01000006">
    <property type="protein sequence ID" value="RCW48553.1"/>
    <property type="molecule type" value="Genomic_DNA"/>
</dbReference>
<feature type="transmembrane region" description="Helical" evidence="7">
    <location>
        <begin position="9"/>
        <end position="31"/>
    </location>
</feature>
<keyword evidence="5 7" id="KW-1133">Transmembrane helix</keyword>
<protein>
    <submittedName>
        <fullName evidence="9">Carbohydrate ABC transporter membrane protein 2 (CUT1 family)</fullName>
    </submittedName>
</protein>
<dbReference type="OrthoDB" id="9810086at2"/>
<accession>A0A368W396</accession>
<feature type="transmembrane region" description="Helical" evidence="7">
    <location>
        <begin position="240"/>
        <end position="261"/>
    </location>
</feature>
<sequence>MKTKWHIQLLVYTLIVLGALAFLFPFVYMIMTSFIKGAYSLPRPREVFSVIPNLYNYQLVWSKNNFARYFLNSSLVTLVSMAGSLFLGCLTAYGFARFKFPGKEFLFRTFLLTMMIPGVINIIPQFLIIKSFGLVNTYWGLWLIYIGGGVVGSTFFLRGFFESIPKEYEESVLIDGGGSWRIFWNIYLPQSMPAIATLAVLSFQGTWEEYFTALVIIKDEAMRTLPIALLMFNDKYATNYSWVFAASIIALIPTVLLYIIFQKRFVQGGFNEGGVKG</sequence>
<feature type="domain" description="ABC transmembrane type-1" evidence="8">
    <location>
        <begin position="70"/>
        <end position="261"/>
    </location>
</feature>
<evidence type="ECO:0000256" key="7">
    <source>
        <dbReference type="RuleBase" id="RU363032"/>
    </source>
</evidence>
<organism evidence="9 10">
    <name type="scientific">Paenibacillus prosopidis</name>
    <dbReference type="NCBI Taxonomy" id="630520"/>
    <lineage>
        <taxon>Bacteria</taxon>
        <taxon>Bacillati</taxon>
        <taxon>Bacillota</taxon>
        <taxon>Bacilli</taxon>
        <taxon>Bacillales</taxon>
        <taxon>Paenibacillaceae</taxon>
        <taxon>Paenibacillus</taxon>
    </lineage>
</organism>
<keyword evidence="3" id="KW-1003">Cell membrane</keyword>
<comment type="subcellular location">
    <subcellularLocation>
        <location evidence="1 7">Cell membrane</location>
        <topology evidence="1 7">Multi-pass membrane protein</topology>
    </subcellularLocation>
</comment>
<dbReference type="RefSeq" id="WP_114380142.1">
    <property type="nucleotide sequence ID" value="NZ_QPJD01000006.1"/>
</dbReference>
<evidence type="ECO:0000256" key="3">
    <source>
        <dbReference type="ARBA" id="ARBA00022475"/>
    </source>
</evidence>
<comment type="similarity">
    <text evidence="7">Belongs to the binding-protein-dependent transport system permease family.</text>
</comment>
<dbReference type="Gene3D" id="1.10.3720.10">
    <property type="entry name" value="MetI-like"/>
    <property type="match status" value="1"/>
</dbReference>